<dbReference type="Pfam" id="PF00836">
    <property type="entry name" value="Stathmin"/>
    <property type="match status" value="1"/>
</dbReference>
<dbReference type="Proteomes" id="UP001152759">
    <property type="component" value="Chromosome 8"/>
</dbReference>
<evidence type="ECO:0000313" key="2">
    <source>
        <dbReference type="EMBL" id="CAH0394344.1"/>
    </source>
</evidence>
<sequence>MAQCPPSVPFGGELPSKRRVLERFLSHLRDGHTLRQSAERTVDHFAALWKESHVRTEREELTVLQVEKLFEEWLGLYEMAEKHRREVEDLSNVAQELSARKVRELFAAMLAIRLKANVFFRRLDDLFDVAEERNFYGIDVKVEEKKGGIKFELIESPANTPPPKTKSSSPTRTISSENIDEKLKAAAERRLSLEAKKIEQLSNQLSKIEHAMKKRDEISKEFSVRSKKVLEEKMEQYSEKKEAHISEVLCKLKKQFENGEKTRQSLESALEEIKENTNLKLLQASKKRESQIQELTKRLKEHDEHAKSVYNALKEKQEELKQRILTKEEEAALRKEQKIKEKLEKLKEKDNRSEKVRQNKTSESCTENGTESPASG</sequence>
<evidence type="ECO:0000256" key="1">
    <source>
        <dbReference type="SAM" id="MobiDB-lite"/>
    </source>
</evidence>
<dbReference type="GO" id="GO:0015631">
    <property type="term" value="F:tubulin binding"/>
    <property type="evidence" value="ECO:0007669"/>
    <property type="project" value="TreeGrafter"/>
</dbReference>
<proteinExistence type="predicted"/>
<reference evidence="2" key="1">
    <citation type="submission" date="2021-12" db="EMBL/GenBank/DDBJ databases">
        <authorList>
            <person name="King R."/>
        </authorList>
    </citation>
    <scope>NUCLEOTIDE SEQUENCE</scope>
</reference>
<protein>
    <submittedName>
        <fullName evidence="2">Uncharacterized protein</fullName>
    </submittedName>
</protein>
<dbReference type="Gene3D" id="6.10.280.30">
    <property type="match status" value="2"/>
</dbReference>
<dbReference type="PANTHER" id="PTHR10104">
    <property type="entry name" value="STATHMIN"/>
    <property type="match status" value="1"/>
</dbReference>
<dbReference type="GO" id="GO:0043005">
    <property type="term" value="C:neuron projection"/>
    <property type="evidence" value="ECO:0007669"/>
    <property type="project" value="TreeGrafter"/>
</dbReference>
<dbReference type="GO" id="GO:0031175">
    <property type="term" value="P:neuron projection development"/>
    <property type="evidence" value="ECO:0007669"/>
    <property type="project" value="TreeGrafter"/>
</dbReference>
<dbReference type="AlphaFoldDB" id="A0A9P0F9W1"/>
<feature type="region of interest" description="Disordered" evidence="1">
    <location>
        <begin position="345"/>
        <end position="376"/>
    </location>
</feature>
<dbReference type="EMBL" id="OU963869">
    <property type="protein sequence ID" value="CAH0394344.1"/>
    <property type="molecule type" value="Genomic_DNA"/>
</dbReference>
<dbReference type="GO" id="GO:0031110">
    <property type="term" value="P:regulation of microtubule polymerization or depolymerization"/>
    <property type="evidence" value="ECO:0007669"/>
    <property type="project" value="InterPro"/>
</dbReference>
<feature type="region of interest" description="Disordered" evidence="1">
    <location>
        <begin position="154"/>
        <end position="180"/>
    </location>
</feature>
<evidence type="ECO:0000313" key="3">
    <source>
        <dbReference type="Proteomes" id="UP001152759"/>
    </source>
</evidence>
<gene>
    <name evidence="2" type="ORF">BEMITA_LOCUS12654</name>
</gene>
<dbReference type="PANTHER" id="PTHR10104:SF1">
    <property type="entry name" value="STATHMIN, ISOFORM D"/>
    <property type="match status" value="1"/>
</dbReference>
<dbReference type="KEGG" id="btab:109044525"/>
<dbReference type="InterPro" id="IPR036002">
    <property type="entry name" value="Stathmin_sf"/>
</dbReference>
<feature type="compositionally biased region" description="Polar residues" evidence="1">
    <location>
        <begin position="359"/>
        <end position="376"/>
    </location>
</feature>
<keyword evidence="3" id="KW-1185">Reference proteome</keyword>
<organism evidence="2 3">
    <name type="scientific">Bemisia tabaci</name>
    <name type="common">Sweetpotato whitefly</name>
    <name type="synonym">Aleurodes tabaci</name>
    <dbReference type="NCBI Taxonomy" id="7038"/>
    <lineage>
        <taxon>Eukaryota</taxon>
        <taxon>Metazoa</taxon>
        <taxon>Ecdysozoa</taxon>
        <taxon>Arthropoda</taxon>
        <taxon>Hexapoda</taxon>
        <taxon>Insecta</taxon>
        <taxon>Pterygota</taxon>
        <taxon>Neoptera</taxon>
        <taxon>Paraneoptera</taxon>
        <taxon>Hemiptera</taxon>
        <taxon>Sternorrhyncha</taxon>
        <taxon>Aleyrodoidea</taxon>
        <taxon>Aleyrodidae</taxon>
        <taxon>Aleyrodinae</taxon>
        <taxon>Bemisia</taxon>
    </lineage>
</organism>
<name>A0A9P0F9W1_BEMTA</name>
<dbReference type="GO" id="GO:0005737">
    <property type="term" value="C:cytoplasm"/>
    <property type="evidence" value="ECO:0007669"/>
    <property type="project" value="TreeGrafter"/>
</dbReference>
<dbReference type="InterPro" id="IPR000956">
    <property type="entry name" value="Stathmin_fam"/>
</dbReference>
<feature type="compositionally biased region" description="Low complexity" evidence="1">
    <location>
        <begin position="165"/>
        <end position="176"/>
    </location>
</feature>
<dbReference type="PROSITE" id="PS51663">
    <property type="entry name" value="STATHMIN_3"/>
    <property type="match status" value="1"/>
</dbReference>
<accession>A0A9P0F9W1</accession>
<dbReference type="SUPFAM" id="SSF101494">
    <property type="entry name" value="Stathmin"/>
    <property type="match status" value="1"/>
</dbReference>
<dbReference type="GO" id="GO:0007019">
    <property type="term" value="P:microtubule depolymerization"/>
    <property type="evidence" value="ECO:0007669"/>
    <property type="project" value="TreeGrafter"/>
</dbReference>
<feature type="compositionally biased region" description="Basic and acidic residues" evidence="1">
    <location>
        <begin position="345"/>
        <end position="357"/>
    </location>
</feature>